<dbReference type="EMBL" id="CP046621">
    <property type="protein sequence ID" value="QGW79406.1"/>
    <property type="molecule type" value="Genomic_DNA"/>
</dbReference>
<dbReference type="PANTHER" id="PTHR44688:SF16">
    <property type="entry name" value="DNA-BINDING TRANSCRIPTIONAL ACTIVATOR DEVR_DOSR"/>
    <property type="match status" value="1"/>
</dbReference>
<dbReference type="InterPro" id="IPR005143">
    <property type="entry name" value="TF_LuxR_autoind-bd_dom"/>
</dbReference>
<keyword evidence="3" id="KW-0804">Transcription</keyword>
<name>A0A6I6H5B8_9PSED</name>
<dbReference type="PRINTS" id="PR00038">
    <property type="entry name" value="HTHLUXR"/>
</dbReference>
<accession>A0A6I6H5B8</accession>
<dbReference type="InterPro" id="IPR036388">
    <property type="entry name" value="WH-like_DNA-bd_sf"/>
</dbReference>
<dbReference type="CDD" id="cd06170">
    <property type="entry name" value="LuxR_C_like"/>
    <property type="match status" value="1"/>
</dbReference>
<dbReference type="SUPFAM" id="SSF75516">
    <property type="entry name" value="Pheromone-binding domain of LuxR-like quorum-sensing transcription factors"/>
    <property type="match status" value="1"/>
</dbReference>
<evidence type="ECO:0000256" key="2">
    <source>
        <dbReference type="ARBA" id="ARBA00023125"/>
    </source>
</evidence>
<dbReference type="SUPFAM" id="SSF46894">
    <property type="entry name" value="C-terminal effector domain of the bipartite response regulators"/>
    <property type="match status" value="1"/>
</dbReference>
<dbReference type="InterPro" id="IPR016032">
    <property type="entry name" value="Sig_transdc_resp-reg_C-effctor"/>
</dbReference>
<dbReference type="InterPro" id="IPR000792">
    <property type="entry name" value="Tscrpt_reg_LuxR_C"/>
</dbReference>
<dbReference type="RefSeq" id="WP_157194304.1">
    <property type="nucleotide sequence ID" value="NZ_CP046621.1"/>
</dbReference>
<dbReference type="Gene3D" id="1.10.10.10">
    <property type="entry name" value="Winged helix-like DNA-binding domain superfamily/Winged helix DNA-binding domain"/>
    <property type="match status" value="1"/>
</dbReference>
<proteinExistence type="predicted"/>
<dbReference type="GO" id="GO:0006355">
    <property type="term" value="P:regulation of DNA-templated transcription"/>
    <property type="evidence" value="ECO:0007669"/>
    <property type="project" value="InterPro"/>
</dbReference>
<evidence type="ECO:0000313" key="6">
    <source>
        <dbReference type="Proteomes" id="UP000426235"/>
    </source>
</evidence>
<evidence type="ECO:0000259" key="4">
    <source>
        <dbReference type="PROSITE" id="PS50043"/>
    </source>
</evidence>
<protein>
    <submittedName>
        <fullName evidence="5">LuxR family transcriptional regulator</fullName>
    </submittedName>
</protein>
<dbReference type="InterPro" id="IPR036693">
    <property type="entry name" value="TF_LuxR_autoind-bd_dom_sf"/>
</dbReference>
<dbReference type="GO" id="GO:0003677">
    <property type="term" value="F:DNA binding"/>
    <property type="evidence" value="ECO:0007669"/>
    <property type="project" value="UniProtKB-KW"/>
</dbReference>
<sequence>MPHWKEEQLQQLLNETNHQRMFDQAASLVQQLGMEYFSFTTHIHTASQQPTLKTYNNYPTAWNERYQRCNYLNIDPIVAHCHTSLLPILWDDDTFRQTPEFWEQARLHGLRYGWSQSAHGLHQNESILSVVRSNTPVDTNEFYNSAGNTIWLCNVMHTLVLNRQSTSPTPCFHLSARETEVLKWSAAGKTAAECARILALSQSTVNFHIRSIITKLNTSNKAGAIAIAALSGLLN</sequence>
<keyword evidence="2" id="KW-0238">DNA-binding</keyword>
<gene>
    <name evidence="5" type="ORF">GPJ81_22795</name>
</gene>
<dbReference type="Gene3D" id="3.30.450.80">
    <property type="entry name" value="Transcription factor LuxR-like, autoinducer-binding domain"/>
    <property type="match status" value="1"/>
</dbReference>
<dbReference type="PANTHER" id="PTHR44688">
    <property type="entry name" value="DNA-BINDING TRANSCRIPTIONAL ACTIVATOR DEVR_DOSR"/>
    <property type="match status" value="1"/>
</dbReference>
<evidence type="ECO:0000313" key="5">
    <source>
        <dbReference type="EMBL" id="QGW79406.1"/>
    </source>
</evidence>
<reference evidence="5" key="1">
    <citation type="submission" date="2019-12" db="EMBL/GenBank/DDBJ databases">
        <title>Hybrid Genome Assemblies of two High G+C Isolates from Undergraduate Microbiology Courses.</title>
        <authorList>
            <person name="Ne Ville C.J."/>
            <person name="Enright D."/>
            <person name="Hernandez I."/>
            <person name="Dodsworth J."/>
            <person name="Orwin P.M."/>
        </authorList>
    </citation>
    <scope>NUCLEOTIDE SEQUENCE [LARGE SCALE GENOMIC DNA]</scope>
    <source>
        <strain evidence="5">Neo</strain>
    </source>
</reference>
<dbReference type="PROSITE" id="PS50043">
    <property type="entry name" value="HTH_LUXR_2"/>
    <property type="match status" value="1"/>
</dbReference>
<evidence type="ECO:0000256" key="3">
    <source>
        <dbReference type="ARBA" id="ARBA00023163"/>
    </source>
</evidence>
<dbReference type="Proteomes" id="UP000426235">
    <property type="component" value="Chromosome"/>
</dbReference>
<feature type="domain" description="HTH luxR-type" evidence="4">
    <location>
        <begin position="167"/>
        <end position="232"/>
    </location>
</feature>
<dbReference type="Pfam" id="PF00196">
    <property type="entry name" value="GerE"/>
    <property type="match status" value="1"/>
</dbReference>
<dbReference type="Pfam" id="PF03472">
    <property type="entry name" value="Autoind_bind"/>
    <property type="match status" value="1"/>
</dbReference>
<dbReference type="AlphaFoldDB" id="A0A6I6H5B8"/>
<evidence type="ECO:0000256" key="1">
    <source>
        <dbReference type="ARBA" id="ARBA00023015"/>
    </source>
</evidence>
<keyword evidence="6" id="KW-1185">Reference proteome</keyword>
<dbReference type="SMART" id="SM00421">
    <property type="entry name" value="HTH_LUXR"/>
    <property type="match status" value="1"/>
</dbReference>
<keyword evidence="1" id="KW-0805">Transcription regulation</keyword>
<organism evidence="5 6">
    <name type="scientific">Pseudomonas alkylphenolica</name>
    <dbReference type="NCBI Taxonomy" id="237609"/>
    <lineage>
        <taxon>Bacteria</taxon>
        <taxon>Pseudomonadati</taxon>
        <taxon>Pseudomonadota</taxon>
        <taxon>Gammaproteobacteria</taxon>
        <taxon>Pseudomonadales</taxon>
        <taxon>Pseudomonadaceae</taxon>
        <taxon>Pseudomonas</taxon>
    </lineage>
</organism>